<feature type="domain" description="Alpha/beta hydrolase fold-3" evidence="1">
    <location>
        <begin position="74"/>
        <end position="276"/>
    </location>
</feature>
<keyword evidence="4" id="KW-1185">Reference proteome</keyword>
<evidence type="ECO:0000313" key="3">
    <source>
        <dbReference type="EMBL" id="MCH6267533.1"/>
    </source>
</evidence>
<dbReference type="EMBL" id="JAGYPE020000038">
    <property type="protein sequence ID" value="MCH6267533.1"/>
    <property type="molecule type" value="Genomic_DNA"/>
</dbReference>
<dbReference type="PANTHER" id="PTHR23025:SF3">
    <property type="entry name" value="HORMONE-SENSITIVE LIPASE"/>
    <property type="match status" value="1"/>
</dbReference>
<dbReference type="Proteomes" id="UP000677265">
    <property type="component" value="Unassembled WGS sequence"/>
</dbReference>
<gene>
    <name evidence="3" type="ORF">KHB02_018605</name>
    <name evidence="2" type="ORF">KHB02_32180</name>
</gene>
<dbReference type="SUPFAM" id="SSF53474">
    <property type="entry name" value="alpha/beta-Hydrolases"/>
    <property type="match status" value="1"/>
</dbReference>
<dbReference type="GO" id="GO:0004806">
    <property type="term" value="F:triacylglycerol lipase activity"/>
    <property type="evidence" value="ECO:0007669"/>
    <property type="project" value="TreeGrafter"/>
</dbReference>
<dbReference type="RefSeq" id="WP_213145852.1">
    <property type="nucleotide sequence ID" value="NZ_JAGYPE020000038.1"/>
</dbReference>
<accession>A0A942YCZ2</accession>
<protein>
    <submittedName>
        <fullName evidence="2">Alpha/beta hydrolase</fullName>
    </submittedName>
</protein>
<dbReference type="GO" id="GO:0004771">
    <property type="term" value="F:sterol ester esterase activity"/>
    <property type="evidence" value="ECO:0007669"/>
    <property type="project" value="TreeGrafter"/>
</dbReference>
<dbReference type="Gene3D" id="3.40.50.1820">
    <property type="entry name" value="alpha/beta hydrolase"/>
    <property type="match status" value="1"/>
</dbReference>
<reference evidence="2" key="1">
    <citation type="submission" date="2021-05" db="EMBL/GenBank/DDBJ databases">
        <title>Novel Bacillus species.</title>
        <authorList>
            <person name="Liu G."/>
        </authorList>
    </citation>
    <scope>NUCLEOTIDE SEQUENCE</scope>
    <source>
        <strain evidence="2 4">FJAT-50051</strain>
    </source>
</reference>
<evidence type="ECO:0000313" key="4">
    <source>
        <dbReference type="Proteomes" id="UP000677265"/>
    </source>
</evidence>
<dbReference type="AlphaFoldDB" id="A0A942YCZ2"/>
<dbReference type="InterPro" id="IPR013094">
    <property type="entry name" value="AB_hydrolase_3"/>
</dbReference>
<name>A0A942YCZ2_9BACI</name>
<evidence type="ECO:0000259" key="1">
    <source>
        <dbReference type="Pfam" id="PF07859"/>
    </source>
</evidence>
<dbReference type="GO" id="GO:0019433">
    <property type="term" value="P:triglyceride catabolic process"/>
    <property type="evidence" value="ECO:0007669"/>
    <property type="project" value="TreeGrafter"/>
</dbReference>
<organism evidence="2">
    <name type="scientific">Neobacillus citreus</name>
    <dbReference type="NCBI Taxonomy" id="2833578"/>
    <lineage>
        <taxon>Bacteria</taxon>
        <taxon>Bacillati</taxon>
        <taxon>Bacillota</taxon>
        <taxon>Bacilli</taxon>
        <taxon>Bacillales</taxon>
        <taxon>Bacillaceae</taxon>
        <taxon>Neobacillus</taxon>
    </lineage>
</organism>
<keyword evidence="2" id="KW-0378">Hydrolase</keyword>
<dbReference type="InterPro" id="IPR029058">
    <property type="entry name" value="AB_hydrolase_fold"/>
</dbReference>
<dbReference type="PANTHER" id="PTHR23025">
    <property type="entry name" value="TRIACYLGLYCEROL LIPASE"/>
    <property type="match status" value="1"/>
</dbReference>
<comment type="caution">
    <text evidence="2">The sequence shown here is derived from an EMBL/GenBank/DDBJ whole genome shotgun (WGS) entry which is preliminary data.</text>
</comment>
<dbReference type="Pfam" id="PF07859">
    <property type="entry name" value="Abhydrolase_3"/>
    <property type="match status" value="1"/>
</dbReference>
<proteinExistence type="predicted"/>
<dbReference type="EMBL" id="JAGYPE010000006">
    <property type="protein sequence ID" value="MBS4186053.1"/>
    <property type="molecule type" value="Genomic_DNA"/>
</dbReference>
<dbReference type="GO" id="GO:0005829">
    <property type="term" value="C:cytosol"/>
    <property type="evidence" value="ECO:0007669"/>
    <property type="project" value="TreeGrafter"/>
</dbReference>
<evidence type="ECO:0000313" key="2">
    <source>
        <dbReference type="EMBL" id="MBS4186053.1"/>
    </source>
</evidence>
<sequence length="300" mass="32894">MQTKQADFLRELYKEWSDRMAANPNMTLADMRSLFDEWEKATLEPEDVTYKTDTIGGVNTVWAYPVGCNKSKVLLYTHGGGFAVGSSSSHRKVAGHVAKALGVSALVIDYRRSPEYPFPAQLEDAVAVYKALLQSGIKAKDISTIGDSAGGNLAVTSVLKFRELGLELPGCVIAFSPWLNMELTGSTLKTNAETDALITPEILQGMIGMFIGEDDSKTRHPLVNPLYADFKVYPPLYINAGGAEALLDDSVRLHERAKEMGVQSTLSVVDGMQHVFPFLAGRAKEADEEIKRIADWYQAL</sequence>